<comment type="caution">
    <text evidence="3">The sequence shown here is derived from an EMBL/GenBank/DDBJ whole genome shotgun (WGS) entry which is preliminary data.</text>
</comment>
<organism evidence="3 4">
    <name type="scientific">Trichonephila clavata</name>
    <name type="common">Joro spider</name>
    <name type="synonym">Nephila clavata</name>
    <dbReference type="NCBI Taxonomy" id="2740835"/>
    <lineage>
        <taxon>Eukaryota</taxon>
        <taxon>Metazoa</taxon>
        <taxon>Ecdysozoa</taxon>
        <taxon>Arthropoda</taxon>
        <taxon>Chelicerata</taxon>
        <taxon>Arachnida</taxon>
        <taxon>Araneae</taxon>
        <taxon>Araneomorphae</taxon>
        <taxon>Entelegynae</taxon>
        <taxon>Araneoidea</taxon>
        <taxon>Nephilidae</taxon>
        <taxon>Trichonephila</taxon>
    </lineage>
</organism>
<dbReference type="AlphaFoldDB" id="A0A8X6IN81"/>
<keyword evidence="4" id="KW-1185">Reference proteome</keyword>
<dbReference type="InterPro" id="IPR007180">
    <property type="entry name" value="DUF382"/>
</dbReference>
<dbReference type="PANTHER" id="PTHR12785">
    <property type="entry name" value="SPLICING FACTOR 3B"/>
    <property type="match status" value="1"/>
</dbReference>
<sequence length="190" mass="21749">MPCKHRTTPDDNERKEGSDKKKGTHEHTREKLNEDIELPQTTENVLLFKSECAKILSADPGAVTQPVAIGKKKGLSRDSFNVPPTPADDEMYEKREETSVDVIKNKAKEDANPVCVNSNLNVSSNVILVPHHSCFKRKNSQDKRGVKKHALELLDLINRFGIMRRRQALRERTKTTKAKLRKRVRLKLRF</sequence>
<reference evidence="3" key="1">
    <citation type="submission" date="2020-07" db="EMBL/GenBank/DDBJ databases">
        <title>Multicomponent nature underlies the extraordinary mechanical properties of spider dragline silk.</title>
        <authorList>
            <person name="Kono N."/>
            <person name="Nakamura H."/>
            <person name="Mori M."/>
            <person name="Yoshida Y."/>
            <person name="Ohtoshi R."/>
            <person name="Malay A.D."/>
            <person name="Moran D.A.P."/>
            <person name="Tomita M."/>
            <person name="Numata K."/>
            <person name="Arakawa K."/>
        </authorList>
    </citation>
    <scope>NUCLEOTIDE SEQUENCE</scope>
</reference>
<protein>
    <recommendedName>
        <fullName evidence="2">DUF382 domain-containing protein</fullName>
    </recommendedName>
</protein>
<evidence type="ECO:0000259" key="2">
    <source>
        <dbReference type="Pfam" id="PF04037"/>
    </source>
</evidence>
<accession>A0A8X6IN81</accession>
<evidence type="ECO:0000256" key="1">
    <source>
        <dbReference type="SAM" id="MobiDB-lite"/>
    </source>
</evidence>
<evidence type="ECO:0000313" key="4">
    <source>
        <dbReference type="Proteomes" id="UP000887116"/>
    </source>
</evidence>
<dbReference type="EMBL" id="BMAO01014868">
    <property type="protein sequence ID" value="GFQ97712.1"/>
    <property type="molecule type" value="Genomic_DNA"/>
</dbReference>
<feature type="region of interest" description="Disordered" evidence="1">
    <location>
        <begin position="1"/>
        <end position="37"/>
    </location>
</feature>
<dbReference type="Pfam" id="PF04037">
    <property type="entry name" value="DUF382"/>
    <property type="match status" value="1"/>
</dbReference>
<dbReference type="PANTHER" id="PTHR12785:SF6">
    <property type="entry name" value="SPLICING FACTOR 3B SUBUNIT 2"/>
    <property type="match status" value="1"/>
</dbReference>
<dbReference type="InterPro" id="IPR052584">
    <property type="entry name" value="U2_snRNP_Complex_Component"/>
</dbReference>
<evidence type="ECO:0000313" key="3">
    <source>
        <dbReference type="EMBL" id="GFQ97712.1"/>
    </source>
</evidence>
<dbReference type="GO" id="GO:0005689">
    <property type="term" value="C:U12-type spliceosomal complex"/>
    <property type="evidence" value="ECO:0007669"/>
    <property type="project" value="TreeGrafter"/>
</dbReference>
<name>A0A8X6IN81_TRICU</name>
<gene>
    <name evidence="3" type="ORF">TNCT_186061</name>
</gene>
<feature type="compositionally biased region" description="Basic and acidic residues" evidence="1">
    <location>
        <begin position="7"/>
        <end position="34"/>
    </location>
</feature>
<feature type="domain" description="DUF382" evidence="2">
    <location>
        <begin position="111"/>
        <end position="188"/>
    </location>
</feature>
<dbReference type="Proteomes" id="UP000887116">
    <property type="component" value="Unassembled WGS sequence"/>
</dbReference>
<proteinExistence type="predicted"/>